<feature type="coiled-coil region" evidence="1">
    <location>
        <begin position="394"/>
        <end position="452"/>
    </location>
</feature>
<protein>
    <recommendedName>
        <fullName evidence="5">IQ calmodulin-binding motif family protein</fullName>
    </recommendedName>
</protein>
<name>A0ABR2L797_9EUKA</name>
<dbReference type="Proteomes" id="UP001470230">
    <property type="component" value="Unassembled WGS sequence"/>
</dbReference>
<evidence type="ECO:0008006" key="5">
    <source>
        <dbReference type="Google" id="ProtNLM"/>
    </source>
</evidence>
<accession>A0ABR2L797</accession>
<dbReference type="EMBL" id="JAPFFF010000001">
    <property type="protein sequence ID" value="KAK8899235.1"/>
    <property type="molecule type" value="Genomic_DNA"/>
</dbReference>
<reference evidence="3 4" key="1">
    <citation type="submission" date="2024-04" db="EMBL/GenBank/DDBJ databases">
        <title>Tritrichomonas musculus Genome.</title>
        <authorList>
            <person name="Alves-Ferreira E."/>
            <person name="Grigg M."/>
            <person name="Lorenzi H."/>
            <person name="Galac M."/>
        </authorList>
    </citation>
    <scope>NUCLEOTIDE SEQUENCE [LARGE SCALE GENOMIC DNA]</scope>
    <source>
        <strain evidence="3 4">EAF2021</strain>
    </source>
</reference>
<evidence type="ECO:0000313" key="4">
    <source>
        <dbReference type="Proteomes" id="UP001470230"/>
    </source>
</evidence>
<evidence type="ECO:0000313" key="3">
    <source>
        <dbReference type="EMBL" id="KAK8899235.1"/>
    </source>
</evidence>
<evidence type="ECO:0000256" key="1">
    <source>
        <dbReference type="SAM" id="Coils"/>
    </source>
</evidence>
<feature type="region of interest" description="Disordered" evidence="2">
    <location>
        <begin position="42"/>
        <end position="67"/>
    </location>
</feature>
<sequence>MQNDLSDFISHIVNKYENNTFNASNEDHIISQAENLLVQFGYPPNKNSEKKKPKKTKIEKPSPSTNIHMKKLKYPQNQISTLVIAPYQSKPNPDDFLKQNEGLISESSSNINISDDNLEFLDQLKSDDLLLENKKEKTKEDSKKKPMQNRKKLKEIDINTLNNLLDEIEAEFSNPSKSKQENKVEIKRINQIHKKRTQPNETKKDQIKDETYISEDIPHKRKIKDIKEPSKTKLNTEEEENNDFHTNINLFNNFIQKKFFFIWKNKYTVRNCNFEFMKFKKELLFKIFFHRWVQAKNDQQNLPRFKDFNRLKRLEELNEIYQKQIFLRKYLLIWARQCQLKIDRRIQREQELQNPIIQLKVKLKKPKMIKRPPPVPPIEVDPKMDEMIKQNKEMKDQKVNNVKLQIKKDKIKQKQIQQEMIEAEKRKRMSHLKKLQKQKIERQNKMKNEEEKVKNQRIFSLLCQKAEDHYLNKLKSRVLKSWKFSVVQKKLFQDEAKYQYNFLIKKIYFYKIRRKFSCIENDKLATAIRFNNKLLMKRSLIAIQKVKKERKMKFPIVQKNTELHLLRNCFNDWKCNKIALRRKKKLKAIEFYEANLVKRVFNAYLAAAKKIKEDEKRKDIKDKLLQKAHQYLDENQQSDDQLPLRLTLSNKNDEISNAIKNMQITDENNNNDENNYEPIQPLKDSLQIPLNLLDLNNEFKFDNDSDDFF</sequence>
<comment type="caution">
    <text evidence="3">The sequence shown here is derived from an EMBL/GenBank/DDBJ whole genome shotgun (WGS) entry which is preliminary data.</text>
</comment>
<feature type="region of interest" description="Disordered" evidence="2">
    <location>
        <begin position="132"/>
        <end position="151"/>
    </location>
</feature>
<evidence type="ECO:0000256" key="2">
    <source>
        <dbReference type="SAM" id="MobiDB-lite"/>
    </source>
</evidence>
<keyword evidence="1" id="KW-0175">Coiled coil</keyword>
<keyword evidence="4" id="KW-1185">Reference proteome</keyword>
<organism evidence="3 4">
    <name type="scientific">Tritrichomonas musculus</name>
    <dbReference type="NCBI Taxonomy" id="1915356"/>
    <lineage>
        <taxon>Eukaryota</taxon>
        <taxon>Metamonada</taxon>
        <taxon>Parabasalia</taxon>
        <taxon>Tritrichomonadida</taxon>
        <taxon>Tritrichomonadidae</taxon>
        <taxon>Tritrichomonas</taxon>
    </lineage>
</organism>
<proteinExistence type="predicted"/>
<gene>
    <name evidence="3" type="ORF">M9Y10_001542</name>
</gene>
<feature type="compositionally biased region" description="Basic and acidic residues" evidence="2">
    <location>
        <begin position="132"/>
        <end position="144"/>
    </location>
</feature>